<feature type="transmembrane region" description="Helical" evidence="1">
    <location>
        <begin position="120"/>
        <end position="142"/>
    </location>
</feature>
<keyword evidence="1" id="KW-0812">Transmembrane</keyword>
<feature type="transmembrane region" description="Helical" evidence="1">
    <location>
        <begin position="31"/>
        <end position="50"/>
    </location>
</feature>
<proteinExistence type="predicted"/>
<dbReference type="AlphaFoldDB" id="A0A0H3UAP5"/>
<sequence>MIYNKHMFKYTRASINNLVNDCKLYAKIFKYISLISTFGLLIYQIVTGFINKNNLVYVYVGLLSAFVIFTILDFVFGHLEKKRPRQIAKRIYKIIKATLKGVTLGFTIYEISVASKVDGIQIILATLMIVMWVVSLLTDIIVEVVQIRAAEIMVALQEDIDDIKRPVTTVTSTIKKIFGREVEEKPIDSEKQRILSKLRRRMEKNVKEDK</sequence>
<organism evidence="2">
    <name type="scientific">uncultured bacterium fosmid pJB84G2</name>
    <dbReference type="NCBI Taxonomy" id="1478072"/>
    <lineage>
        <taxon>Bacteria</taxon>
        <taxon>environmental samples</taxon>
    </lineage>
</organism>
<keyword evidence="1" id="KW-1133">Transmembrane helix</keyword>
<evidence type="ECO:0000256" key="1">
    <source>
        <dbReference type="SAM" id="Phobius"/>
    </source>
</evidence>
<feature type="transmembrane region" description="Helical" evidence="1">
    <location>
        <begin position="97"/>
        <end position="114"/>
    </location>
</feature>
<evidence type="ECO:0000313" key="2">
    <source>
        <dbReference type="EMBL" id="AIF26722.1"/>
    </source>
</evidence>
<keyword evidence="1" id="KW-0472">Membrane</keyword>
<protein>
    <submittedName>
        <fullName evidence="2">Uncharacterized protein</fullName>
    </submittedName>
</protein>
<feature type="transmembrane region" description="Helical" evidence="1">
    <location>
        <begin position="56"/>
        <end position="76"/>
    </location>
</feature>
<dbReference type="EMBL" id="KF540244">
    <property type="protein sequence ID" value="AIF26722.1"/>
    <property type="molecule type" value="Genomic_DNA"/>
</dbReference>
<reference evidence="2" key="1">
    <citation type="submission" date="2013-08" db="EMBL/GenBank/DDBJ databases">
        <title>Comparison of modified E. coli strains.</title>
        <authorList>
            <person name="Juergensen J."/>
            <person name="Bonge A."/>
            <person name="Streit W.R."/>
        </authorList>
    </citation>
    <scope>NUCLEOTIDE SEQUENCE</scope>
</reference>
<name>A0A0H3UAP5_9BACT</name>
<accession>A0A0H3UAP5</accession>